<protein>
    <submittedName>
        <fullName evidence="1">Nucleotidyltransferase family protein</fullName>
    </submittedName>
</protein>
<proteinExistence type="predicted"/>
<evidence type="ECO:0000313" key="1">
    <source>
        <dbReference type="EMBL" id="QNN66372.1"/>
    </source>
</evidence>
<reference evidence="1 2" key="1">
    <citation type="submission" date="2020-08" db="EMBL/GenBank/DDBJ databases">
        <title>Genome sequence of Sphingomonas lutea KCTC 23642T.</title>
        <authorList>
            <person name="Hyun D.-W."/>
            <person name="Bae J.-W."/>
        </authorList>
    </citation>
    <scope>NUCLEOTIDE SEQUENCE [LARGE SCALE GENOMIC DNA]</scope>
    <source>
        <strain evidence="1 2">KCTC 23642</strain>
    </source>
</reference>
<dbReference type="Gene3D" id="3.30.460.40">
    <property type="match status" value="1"/>
</dbReference>
<name>A0A7G9SEU7_9SPHN</name>
<organism evidence="1 2">
    <name type="scientific">Sphingomonas lutea</name>
    <dbReference type="NCBI Taxonomy" id="1045317"/>
    <lineage>
        <taxon>Bacteria</taxon>
        <taxon>Pseudomonadati</taxon>
        <taxon>Pseudomonadota</taxon>
        <taxon>Alphaproteobacteria</taxon>
        <taxon>Sphingomonadales</taxon>
        <taxon>Sphingomonadaceae</taxon>
        <taxon>Sphingomonas</taxon>
    </lineage>
</organism>
<dbReference type="Proteomes" id="UP000515971">
    <property type="component" value="Chromosome"/>
</dbReference>
<keyword evidence="1" id="KW-0808">Transferase</keyword>
<dbReference type="KEGG" id="slut:H9L13_06445"/>
<dbReference type="InterPro" id="IPR039498">
    <property type="entry name" value="NTP_transf_5"/>
</dbReference>
<keyword evidence="2" id="KW-1185">Reference proteome</keyword>
<dbReference type="GO" id="GO:0016740">
    <property type="term" value="F:transferase activity"/>
    <property type="evidence" value="ECO:0007669"/>
    <property type="project" value="UniProtKB-KW"/>
</dbReference>
<dbReference type="EMBL" id="CP060718">
    <property type="protein sequence ID" value="QNN66372.1"/>
    <property type="molecule type" value="Genomic_DNA"/>
</dbReference>
<evidence type="ECO:0000313" key="2">
    <source>
        <dbReference type="Proteomes" id="UP000515971"/>
    </source>
</evidence>
<dbReference type="Pfam" id="PF14907">
    <property type="entry name" value="NTP_transf_5"/>
    <property type="match status" value="1"/>
</dbReference>
<gene>
    <name evidence="1" type="ORF">H9L13_06445</name>
</gene>
<sequence length="370" mass="41996">MKNEALDIVFSKALRNRRAEPLPPDIPANAALQHLAYHGIGTKMVSDDLVANWPAELSEQVRADARDQAMWELQHAAVLRPLLKSFADSDIPTLLLKGTALAYDLYENPAERARADTDLLIHERNLQCARSLLTNCGFEAPSDHGFLPPELRFQESWLLLAPDNSTHCIDLHWRAMNTPAVDRMFSVDDWFAGARPLPRLSATARAPSRPMMLLHALLHRGLHDCAPYFVGGETYYGGNRLIWLWDIALIGRSISEIEWREFCRLAQSKQVARICRDGLVAASDRVGPVAPEWVESALMSKSSRYFSGGQLRRAWLDWWAVRGIGRKLRYLTARAFPSAGFMRAKYRALEHRPLPSLYLRRLAELARPRR</sequence>
<accession>A0A7G9SEU7</accession>
<dbReference type="AlphaFoldDB" id="A0A7G9SEU7"/>
<dbReference type="RefSeq" id="WP_187536964.1">
    <property type="nucleotide sequence ID" value="NZ_BAABJT010000001.1"/>
</dbReference>